<dbReference type="InterPro" id="IPR002742">
    <property type="entry name" value="Desulfoferrodoxin_Fe-bd_dom"/>
</dbReference>
<dbReference type="Pfam" id="PF01880">
    <property type="entry name" value="Desulfoferrodox"/>
    <property type="match status" value="1"/>
</dbReference>
<evidence type="ECO:0000256" key="1">
    <source>
        <dbReference type="ARBA" id="ARBA00005941"/>
    </source>
</evidence>
<comment type="caution">
    <text evidence="7">The sequence shown here is derived from an EMBL/GenBank/DDBJ whole genome shotgun (WGS) entry which is preliminary data.</text>
</comment>
<sequence>MVKFLHCTHCGKVLEFLGGCESGCKTICCGEPMEELTANSKEAATEKHIPVVEINGNTLKVSVGSILHPMTEAHLINFVVLETDKEVRRIDLKANDTPVVTYDITNEKPLRVYAYCNLHGLWVKEL</sequence>
<evidence type="ECO:0000256" key="4">
    <source>
        <dbReference type="ARBA" id="ARBA00022982"/>
    </source>
</evidence>
<keyword evidence="4" id="KW-0249">Electron transport</keyword>
<protein>
    <submittedName>
        <fullName evidence="7">Desulfoferrodoxin</fullName>
    </submittedName>
</protein>
<dbReference type="EMBL" id="JADIMY010000017">
    <property type="protein sequence ID" value="MBO8427127.1"/>
    <property type="molecule type" value="Genomic_DNA"/>
</dbReference>
<dbReference type="PANTHER" id="PTHR36541:SF1">
    <property type="entry name" value="SUPEROXIDE REDUCTASE-RELATED"/>
    <property type="match status" value="1"/>
</dbReference>
<dbReference type="InterPro" id="IPR036073">
    <property type="entry name" value="Desulfoferrodoxin_Fe-bd_dom_sf"/>
</dbReference>
<evidence type="ECO:0000256" key="5">
    <source>
        <dbReference type="ARBA" id="ARBA00023004"/>
    </source>
</evidence>
<dbReference type="GO" id="GO:0016491">
    <property type="term" value="F:oxidoreductase activity"/>
    <property type="evidence" value="ECO:0007669"/>
    <property type="project" value="InterPro"/>
</dbReference>
<proteinExistence type="inferred from homology"/>
<reference evidence="7" key="2">
    <citation type="journal article" date="2021" name="PeerJ">
        <title>Extensive microbial diversity within the chicken gut microbiome revealed by metagenomics and culture.</title>
        <authorList>
            <person name="Gilroy R."/>
            <person name="Ravi A."/>
            <person name="Getino M."/>
            <person name="Pursley I."/>
            <person name="Horton D.L."/>
            <person name="Alikhan N.F."/>
            <person name="Baker D."/>
            <person name="Gharbi K."/>
            <person name="Hall N."/>
            <person name="Watson M."/>
            <person name="Adriaenssens E.M."/>
            <person name="Foster-Nyarko E."/>
            <person name="Jarju S."/>
            <person name="Secka A."/>
            <person name="Antonio M."/>
            <person name="Oren A."/>
            <person name="Chaudhuri R.R."/>
            <person name="La Ragione R."/>
            <person name="Hildebrand F."/>
            <person name="Pallen M.J."/>
        </authorList>
    </citation>
    <scope>NUCLEOTIDE SEQUENCE</scope>
    <source>
        <strain evidence="7">11159</strain>
    </source>
</reference>
<feature type="domain" description="Desulfoferrodoxin ferrous iron-binding" evidence="6">
    <location>
        <begin position="41"/>
        <end position="124"/>
    </location>
</feature>
<comment type="similarity">
    <text evidence="1">Belongs to the desulfoferrodoxin family.</text>
</comment>
<dbReference type="PANTHER" id="PTHR36541">
    <property type="entry name" value="SUPEROXIDE REDUCTASE-RELATED"/>
    <property type="match status" value="1"/>
</dbReference>
<name>A0A9D9DGD4_9BACL</name>
<gene>
    <name evidence="7" type="ORF">IAC58_01005</name>
</gene>
<dbReference type="GO" id="GO:0005506">
    <property type="term" value="F:iron ion binding"/>
    <property type="evidence" value="ECO:0007669"/>
    <property type="project" value="InterPro"/>
</dbReference>
<dbReference type="Gene3D" id="2.60.40.730">
    <property type="entry name" value="SOR catalytic domain"/>
    <property type="match status" value="1"/>
</dbReference>
<keyword evidence="3" id="KW-0479">Metal-binding</keyword>
<dbReference type="SUPFAM" id="SSF49367">
    <property type="entry name" value="Superoxide reductase-like"/>
    <property type="match status" value="1"/>
</dbReference>
<evidence type="ECO:0000313" key="7">
    <source>
        <dbReference type="EMBL" id="MBO8427127.1"/>
    </source>
</evidence>
<keyword evidence="2" id="KW-0813">Transport</keyword>
<dbReference type="InterPro" id="IPR051233">
    <property type="entry name" value="Desulfoferrodoxin_SOR"/>
</dbReference>
<evidence type="ECO:0000313" key="8">
    <source>
        <dbReference type="Proteomes" id="UP000823613"/>
    </source>
</evidence>
<dbReference type="Proteomes" id="UP000823613">
    <property type="component" value="Unassembled WGS sequence"/>
</dbReference>
<evidence type="ECO:0000256" key="3">
    <source>
        <dbReference type="ARBA" id="ARBA00022723"/>
    </source>
</evidence>
<dbReference type="AlphaFoldDB" id="A0A9D9DGD4"/>
<accession>A0A9D9DGD4</accession>
<evidence type="ECO:0000259" key="6">
    <source>
        <dbReference type="Pfam" id="PF01880"/>
    </source>
</evidence>
<reference evidence="7" key="1">
    <citation type="submission" date="2020-10" db="EMBL/GenBank/DDBJ databases">
        <authorList>
            <person name="Gilroy R."/>
        </authorList>
    </citation>
    <scope>NUCLEOTIDE SEQUENCE</scope>
    <source>
        <strain evidence="7">11159</strain>
    </source>
</reference>
<organism evidence="7 8">
    <name type="scientific">Candidatus Onthovivens merdipullorum</name>
    <dbReference type="NCBI Taxonomy" id="2840889"/>
    <lineage>
        <taxon>Bacteria</taxon>
        <taxon>Bacillati</taxon>
        <taxon>Bacillota</taxon>
        <taxon>Bacilli</taxon>
        <taxon>Bacillales</taxon>
        <taxon>Candidatus Onthovivens</taxon>
    </lineage>
</organism>
<keyword evidence="5" id="KW-0408">Iron</keyword>
<evidence type="ECO:0000256" key="2">
    <source>
        <dbReference type="ARBA" id="ARBA00022448"/>
    </source>
</evidence>